<organism evidence="1 2">
    <name type="scientific">Rossellomorea oryzaecorticis</name>
    <dbReference type="NCBI Taxonomy" id="1396505"/>
    <lineage>
        <taxon>Bacteria</taxon>
        <taxon>Bacillati</taxon>
        <taxon>Bacillota</taxon>
        <taxon>Bacilli</taxon>
        <taxon>Bacillales</taxon>
        <taxon>Bacillaceae</taxon>
        <taxon>Rossellomorea</taxon>
    </lineage>
</organism>
<sequence>MKYETEQALRVKSLAMDVIEELMKDEPCYEARDLKQVSELFARCICDLVNVYTNISEDHQTTLSGTVIKARIGYNTLLKNTSINVRNNKYIEKRD</sequence>
<dbReference type="RefSeq" id="WP_032089055.1">
    <property type="nucleotide sequence ID" value="NZ_JBJOSA010000002.1"/>
</dbReference>
<name>A0ABW8VJQ2_9BACI</name>
<dbReference type="EMBL" id="JBJOSA010000002">
    <property type="protein sequence ID" value="MFL8935629.1"/>
    <property type="molecule type" value="Genomic_DNA"/>
</dbReference>
<gene>
    <name evidence="1" type="ORF">ACKA06_02410</name>
</gene>
<comment type="caution">
    <text evidence="1">The sequence shown here is derived from an EMBL/GenBank/DDBJ whole genome shotgun (WGS) entry which is preliminary data.</text>
</comment>
<protein>
    <submittedName>
        <fullName evidence="1">Uncharacterized protein</fullName>
    </submittedName>
</protein>
<evidence type="ECO:0000313" key="1">
    <source>
        <dbReference type="EMBL" id="MFL8935629.1"/>
    </source>
</evidence>
<keyword evidence="2" id="KW-1185">Reference proteome</keyword>
<reference evidence="1 2" key="1">
    <citation type="submission" date="2024-12" db="EMBL/GenBank/DDBJ databases">
        <authorList>
            <person name="Li X."/>
            <person name="Zhang D."/>
        </authorList>
    </citation>
    <scope>NUCLEOTIDE SEQUENCE [LARGE SCALE GENOMIC DNA]</scope>
    <source>
        <strain evidence="1 2">JCM19602</strain>
    </source>
</reference>
<dbReference type="Proteomes" id="UP001628668">
    <property type="component" value="Unassembled WGS sequence"/>
</dbReference>
<proteinExistence type="predicted"/>
<accession>A0ABW8VJQ2</accession>
<evidence type="ECO:0000313" key="2">
    <source>
        <dbReference type="Proteomes" id="UP001628668"/>
    </source>
</evidence>